<sequence length="890" mass="103358">MKNQNKLEILSIYPNDSDSEEIYPLYEIVETRIFDTEDFLQQTLYTLIRQCYGYKNLTRLWPKLSQLQKTKGKFENYYQKIINNRISRFPQLNLQGIQQIEGKRYKVVLYSELMFKLHPQKMVCCICEKEILLSIVEEHSQLCLKKHMLNKDIYALQDKIQELSEEINNREIELITKINLYTKQRMSEKNLSHQNSPIMNRSKQQITLSKFAQQSDQRQRGLQRAKTINISEDNSISEFPTFHQRKPGRNFTRLESSMSMSPDSQKQIKCAISLLKVTQQYCQKILKQDNSFGLDIDAKFQSLIKLGLPEINHLNDVSDLMKKSLSLITQRLELNKQMNKIDAAQLQLQCGSIEKLKKIFQKGLSNSYKQAGTSLNSRSKKGGNQHTSGKVRIMDLVKPNKSKFNQRQFKEDQEECQQYQNQQTPIQEQKIDSLEFITFSPSEENANQNPNKQQQLNIHIYSQQEDDDSDDVQQNLFIRGYYSDSGITLRIPQYTQKIMTVGLKDFEFQEVLGVGAYGAVWKVRKLKTNDVYAMKVIDTQQQSSQNFFETLKAESTIFSVLEGDFVAKAYYSFSHSDCLFYVLEYVKGGDFDRILRKYGALDEPIAKFYIGELLLAIEALHKKQIIHRDLKPQNILVDGKGHLKLTDFGLSEIGMKLYMKQSEPSQAIKLQQQLDNNIKDLVSSEPKSPRFDHCISIKASNHNKHRVVGTPDYIAPEVIRGESINNESIDQWSLGVITYEFLVGIPPFNDDTPEKIFENILQRNITWPDIGDGENQLSLVAKDFIERLLDPNYKTRMTVEEAKRHSFFDDIKFDTLRKQPAPIIPDNAPDDQPLLLIKKQREKEKLTKLLRDTSSENSTISKLGVDNLLRLDLLVEMNQQKAHQLRKKYH</sequence>
<dbReference type="EC" id="2.7.11.1" evidence="2"/>
<dbReference type="FunFam" id="1.10.510.10:FF:000604">
    <property type="entry name" value="AGC protein kinase"/>
    <property type="match status" value="1"/>
</dbReference>
<keyword evidence="6" id="KW-0418">Kinase</keyword>
<keyword evidence="14" id="KW-1185">Reference proteome</keyword>
<dbReference type="InterPro" id="IPR008271">
    <property type="entry name" value="Ser/Thr_kinase_AS"/>
</dbReference>
<accession>A0A8S1NY11</accession>
<evidence type="ECO:0000256" key="1">
    <source>
        <dbReference type="ARBA" id="ARBA00009903"/>
    </source>
</evidence>
<comment type="caution">
    <text evidence="13">The sequence shown here is derived from an EMBL/GenBank/DDBJ whole genome shotgun (WGS) entry which is preliminary data.</text>
</comment>
<keyword evidence="4" id="KW-0808">Transferase</keyword>
<dbReference type="PROSITE" id="PS50011">
    <property type="entry name" value="PROTEIN_KINASE_DOM"/>
    <property type="match status" value="1"/>
</dbReference>
<evidence type="ECO:0000256" key="9">
    <source>
        <dbReference type="ARBA" id="ARBA00048679"/>
    </source>
</evidence>
<dbReference type="SMART" id="SM00220">
    <property type="entry name" value="S_TKc"/>
    <property type="match status" value="1"/>
</dbReference>
<dbReference type="FunFam" id="3.30.200.20:FF:000633">
    <property type="entry name" value="Protein kinase, putative"/>
    <property type="match status" value="1"/>
</dbReference>
<evidence type="ECO:0000256" key="7">
    <source>
        <dbReference type="ARBA" id="ARBA00022840"/>
    </source>
</evidence>
<dbReference type="GO" id="GO:0005524">
    <property type="term" value="F:ATP binding"/>
    <property type="evidence" value="ECO:0007669"/>
    <property type="project" value="UniProtKB-UniRule"/>
</dbReference>
<keyword evidence="7 10" id="KW-0067">ATP-binding</keyword>
<dbReference type="InterPro" id="IPR050236">
    <property type="entry name" value="Ser_Thr_kinase_AGC"/>
</dbReference>
<evidence type="ECO:0000313" key="14">
    <source>
        <dbReference type="Proteomes" id="UP000692954"/>
    </source>
</evidence>
<dbReference type="OrthoDB" id="162894at2759"/>
<evidence type="ECO:0000256" key="10">
    <source>
        <dbReference type="PROSITE-ProRule" id="PRU10141"/>
    </source>
</evidence>
<comment type="catalytic activity">
    <reaction evidence="8">
        <text>L-threonyl-[protein] + ATP = O-phospho-L-threonyl-[protein] + ADP + H(+)</text>
        <dbReference type="Rhea" id="RHEA:46608"/>
        <dbReference type="Rhea" id="RHEA-COMP:11060"/>
        <dbReference type="Rhea" id="RHEA-COMP:11605"/>
        <dbReference type="ChEBI" id="CHEBI:15378"/>
        <dbReference type="ChEBI" id="CHEBI:30013"/>
        <dbReference type="ChEBI" id="CHEBI:30616"/>
        <dbReference type="ChEBI" id="CHEBI:61977"/>
        <dbReference type="ChEBI" id="CHEBI:456216"/>
        <dbReference type="EC" id="2.7.11.1"/>
    </reaction>
</comment>
<feature type="coiled-coil region" evidence="11">
    <location>
        <begin position="146"/>
        <end position="173"/>
    </location>
</feature>
<comment type="catalytic activity">
    <reaction evidence="9">
        <text>L-seryl-[protein] + ATP = O-phospho-L-seryl-[protein] + ADP + H(+)</text>
        <dbReference type="Rhea" id="RHEA:17989"/>
        <dbReference type="Rhea" id="RHEA-COMP:9863"/>
        <dbReference type="Rhea" id="RHEA-COMP:11604"/>
        <dbReference type="ChEBI" id="CHEBI:15378"/>
        <dbReference type="ChEBI" id="CHEBI:29999"/>
        <dbReference type="ChEBI" id="CHEBI:30616"/>
        <dbReference type="ChEBI" id="CHEBI:83421"/>
        <dbReference type="ChEBI" id="CHEBI:456216"/>
        <dbReference type="EC" id="2.7.11.1"/>
    </reaction>
</comment>
<dbReference type="InterPro" id="IPR017441">
    <property type="entry name" value="Protein_kinase_ATP_BS"/>
</dbReference>
<evidence type="ECO:0000256" key="4">
    <source>
        <dbReference type="ARBA" id="ARBA00022679"/>
    </source>
</evidence>
<feature type="domain" description="Protein kinase" evidence="12">
    <location>
        <begin position="506"/>
        <end position="808"/>
    </location>
</feature>
<name>A0A8S1NY11_9CILI</name>
<evidence type="ECO:0000313" key="13">
    <source>
        <dbReference type="EMBL" id="CAD8094545.1"/>
    </source>
</evidence>
<dbReference type="AlphaFoldDB" id="A0A8S1NY11"/>
<dbReference type="PROSITE" id="PS00108">
    <property type="entry name" value="PROTEIN_KINASE_ST"/>
    <property type="match status" value="1"/>
</dbReference>
<keyword evidence="11" id="KW-0175">Coiled coil</keyword>
<gene>
    <name evidence="13" type="ORF">PSON_ATCC_30995.1.T0620257</name>
</gene>
<organism evidence="13 14">
    <name type="scientific">Paramecium sonneborni</name>
    <dbReference type="NCBI Taxonomy" id="65129"/>
    <lineage>
        <taxon>Eukaryota</taxon>
        <taxon>Sar</taxon>
        <taxon>Alveolata</taxon>
        <taxon>Ciliophora</taxon>
        <taxon>Intramacronucleata</taxon>
        <taxon>Oligohymenophorea</taxon>
        <taxon>Peniculida</taxon>
        <taxon>Parameciidae</taxon>
        <taxon>Paramecium</taxon>
    </lineage>
</organism>
<evidence type="ECO:0000256" key="6">
    <source>
        <dbReference type="ARBA" id="ARBA00022777"/>
    </source>
</evidence>
<dbReference type="Pfam" id="PF00069">
    <property type="entry name" value="Pkinase"/>
    <property type="match status" value="2"/>
</dbReference>
<dbReference type="PROSITE" id="PS00107">
    <property type="entry name" value="PROTEIN_KINASE_ATP"/>
    <property type="match status" value="1"/>
</dbReference>
<keyword evidence="3" id="KW-0723">Serine/threonine-protein kinase</keyword>
<evidence type="ECO:0000256" key="11">
    <source>
        <dbReference type="SAM" id="Coils"/>
    </source>
</evidence>
<evidence type="ECO:0000256" key="3">
    <source>
        <dbReference type="ARBA" id="ARBA00022527"/>
    </source>
</evidence>
<evidence type="ECO:0000259" key="12">
    <source>
        <dbReference type="PROSITE" id="PS50011"/>
    </source>
</evidence>
<feature type="binding site" evidence="10">
    <location>
        <position position="535"/>
    </location>
    <ligand>
        <name>ATP</name>
        <dbReference type="ChEBI" id="CHEBI:30616"/>
    </ligand>
</feature>
<dbReference type="GO" id="GO:0035556">
    <property type="term" value="P:intracellular signal transduction"/>
    <property type="evidence" value="ECO:0007669"/>
    <property type="project" value="TreeGrafter"/>
</dbReference>
<dbReference type="Proteomes" id="UP000692954">
    <property type="component" value="Unassembled WGS sequence"/>
</dbReference>
<dbReference type="PANTHER" id="PTHR24356:SF1">
    <property type="entry name" value="SERINE_THREONINE-PROTEIN KINASE GREATWALL"/>
    <property type="match status" value="1"/>
</dbReference>
<dbReference type="EMBL" id="CAJJDN010000062">
    <property type="protein sequence ID" value="CAD8094545.1"/>
    <property type="molecule type" value="Genomic_DNA"/>
</dbReference>
<evidence type="ECO:0000256" key="8">
    <source>
        <dbReference type="ARBA" id="ARBA00047899"/>
    </source>
</evidence>
<evidence type="ECO:0000256" key="2">
    <source>
        <dbReference type="ARBA" id="ARBA00012513"/>
    </source>
</evidence>
<evidence type="ECO:0000256" key="5">
    <source>
        <dbReference type="ARBA" id="ARBA00022741"/>
    </source>
</evidence>
<keyword evidence="5 10" id="KW-0547">Nucleotide-binding</keyword>
<dbReference type="CDD" id="cd05579">
    <property type="entry name" value="STKc_MAST_like"/>
    <property type="match status" value="1"/>
</dbReference>
<dbReference type="PANTHER" id="PTHR24356">
    <property type="entry name" value="SERINE/THREONINE-PROTEIN KINASE"/>
    <property type="match status" value="1"/>
</dbReference>
<comment type="similarity">
    <text evidence="1">Belongs to the protein kinase superfamily. AGC Ser/Thr protein kinase family.</text>
</comment>
<dbReference type="InterPro" id="IPR000719">
    <property type="entry name" value="Prot_kinase_dom"/>
</dbReference>
<proteinExistence type="inferred from homology"/>
<dbReference type="FunFam" id="1.10.510.10:FF:000340">
    <property type="entry name" value="Serine threonine protein kinase"/>
    <property type="match status" value="1"/>
</dbReference>
<dbReference type="GO" id="GO:0004674">
    <property type="term" value="F:protein serine/threonine kinase activity"/>
    <property type="evidence" value="ECO:0007669"/>
    <property type="project" value="UniProtKB-KW"/>
</dbReference>
<protein>
    <recommendedName>
        <fullName evidence="2">non-specific serine/threonine protein kinase</fullName>
        <ecNumber evidence="2">2.7.11.1</ecNumber>
    </recommendedName>
</protein>
<reference evidence="13" key="1">
    <citation type="submission" date="2021-01" db="EMBL/GenBank/DDBJ databases">
        <authorList>
            <consortium name="Genoscope - CEA"/>
            <person name="William W."/>
        </authorList>
    </citation>
    <scope>NUCLEOTIDE SEQUENCE</scope>
</reference>